<keyword evidence="1 2" id="KW-0472">Membrane</keyword>
<keyword evidence="1" id="KW-0406">Ion transport</keyword>
<dbReference type="EMBL" id="CP049056">
    <property type="protein sequence ID" value="QIE57070.1"/>
    <property type="molecule type" value="Genomic_DNA"/>
</dbReference>
<feature type="transmembrane region" description="Helical" evidence="2">
    <location>
        <begin position="40"/>
        <end position="62"/>
    </location>
</feature>
<protein>
    <recommendedName>
        <fullName evidence="1">ATP synthase protein I</fullName>
    </recommendedName>
</protein>
<dbReference type="GO" id="GO:1902600">
    <property type="term" value="P:proton transmembrane transport"/>
    <property type="evidence" value="ECO:0007669"/>
    <property type="project" value="UniProtKB-KW"/>
</dbReference>
<dbReference type="KEGG" id="hdh:G5B40_17455"/>
<comment type="similarity">
    <text evidence="1">Belongs to the bacterial AtpI family.</text>
</comment>
<sequence length="107" mass="11468">MTLRPPDDPLKALGAKIDAVREARKPKPAPRGGKYSAAGYGWRMTIDLVTGVLVGAAMGWGIDSLLGTMPLFLIVMVLFGFAAGVRVMLKSAAEYEKEHAGPERDPE</sequence>
<dbReference type="PIRSF" id="PIRSF032126">
    <property type="entry name" value="F0F1_ATP_synthase_subunit_I"/>
    <property type="match status" value="1"/>
</dbReference>
<keyword evidence="2" id="KW-1133">Transmembrane helix</keyword>
<dbReference type="InterPro" id="IPR032820">
    <property type="entry name" value="ATPase_put"/>
</dbReference>
<dbReference type="Proteomes" id="UP000503336">
    <property type="component" value="Chromosome"/>
</dbReference>
<accession>A0A7L5BXG8</accession>
<evidence type="ECO:0000313" key="3">
    <source>
        <dbReference type="EMBL" id="QIE57070.1"/>
    </source>
</evidence>
<keyword evidence="2" id="KW-0812">Transmembrane</keyword>
<evidence type="ECO:0000256" key="2">
    <source>
        <dbReference type="SAM" id="Phobius"/>
    </source>
</evidence>
<comment type="function">
    <text evidence="1">A possible function for this protein is to guide the assembly of the membrane sector of the ATPase enzyme complex.</text>
</comment>
<keyword evidence="1" id="KW-0813">Transport</keyword>
<dbReference type="InterPro" id="IPR016989">
    <property type="entry name" value="Atp1_alphaprobac"/>
</dbReference>
<feature type="transmembrane region" description="Helical" evidence="2">
    <location>
        <begin position="68"/>
        <end position="89"/>
    </location>
</feature>
<evidence type="ECO:0000256" key="1">
    <source>
        <dbReference type="PIRNR" id="PIRNR032126"/>
    </source>
</evidence>
<keyword evidence="4" id="KW-1185">Reference proteome</keyword>
<evidence type="ECO:0000313" key="4">
    <source>
        <dbReference type="Proteomes" id="UP000503336"/>
    </source>
</evidence>
<gene>
    <name evidence="3" type="ORF">G5B40_17455</name>
</gene>
<dbReference type="AlphaFoldDB" id="A0A7L5BXG8"/>
<proteinExistence type="inferred from homology"/>
<reference evidence="3 4" key="1">
    <citation type="submission" date="2020-02" db="EMBL/GenBank/DDBJ databases">
        <title>complete genome sequence of Rhodobacteraceae bacterium.</title>
        <authorList>
            <person name="Park J."/>
            <person name="Kim Y.-S."/>
            <person name="Kim K.-H."/>
        </authorList>
    </citation>
    <scope>NUCLEOTIDE SEQUENCE [LARGE SCALE GENOMIC DNA]</scope>
    <source>
        <strain evidence="3 4">RR4-56</strain>
    </source>
</reference>
<organism evidence="3 4">
    <name type="scientific">Pikeienuella piscinae</name>
    <dbReference type="NCBI Taxonomy" id="2748098"/>
    <lineage>
        <taxon>Bacteria</taxon>
        <taxon>Pseudomonadati</taxon>
        <taxon>Pseudomonadota</taxon>
        <taxon>Alphaproteobacteria</taxon>
        <taxon>Rhodobacterales</taxon>
        <taxon>Paracoccaceae</taxon>
        <taxon>Pikeienuella</taxon>
    </lineage>
</organism>
<name>A0A7L5BXG8_9RHOB</name>
<dbReference type="GO" id="GO:0045259">
    <property type="term" value="C:proton-transporting ATP synthase complex"/>
    <property type="evidence" value="ECO:0007669"/>
    <property type="project" value="UniProtKB-UniRule"/>
</dbReference>
<keyword evidence="1" id="KW-0375">Hydrogen ion transport</keyword>
<dbReference type="Pfam" id="PF09527">
    <property type="entry name" value="ATPase_gene1"/>
    <property type="match status" value="1"/>
</dbReference>
<dbReference type="RefSeq" id="WP_165101323.1">
    <property type="nucleotide sequence ID" value="NZ_CP049056.1"/>
</dbReference>